<accession>A0ACB6Z911</accession>
<dbReference type="EMBL" id="MU118068">
    <property type="protein sequence ID" value="KAF9646093.1"/>
    <property type="molecule type" value="Genomic_DNA"/>
</dbReference>
<dbReference type="Proteomes" id="UP000886501">
    <property type="component" value="Unassembled WGS sequence"/>
</dbReference>
<sequence length="197" mass="22117">MANSSVKVSFECMRVDITRGWLRGELFYDDGLKVLKDNYISPGPNILSKLMDPGKEYVAGEDEKLSREQLLQRYEMFPMYPTCAPPITLTLSCLPTDGCSTFQRSSSRQMSCLKSREKRLTSNPTSQLLPPPLVRTSDMVPSRSEVRTPTRAPRPPPPARRLLTDAGLRSNRRRSSDGSPRSFLLSLVSHLPSPKCD</sequence>
<proteinExistence type="predicted"/>
<name>A0ACB6Z911_THEGA</name>
<organism evidence="1 2">
    <name type="scientific">Thelephora ganbajun</name>
    <name type="common">Ganba fungus</name>
    <dbReference type="NCBI Taxonomy" id="370292"/>
    <lineage>
        <taxon>Eukaryota</taxon>
        <taxon>Fungi</taxon>
        <taxon>Dikarya</taxon>
        <taxon>Basidiomycota</taxon>
        <taxon>Agaricomycotina</taxon>
        <taxon>Agaricomycetes</taxon>
        <taxon>Thelephorales</taxon>
        <taxon>Thelephoraceae</taxon>
        <taxon>Thelephora</taxon>
    </lineage>
</organism>
<reference evidence="1" key="1">
    <citation type="submission" date="2019-10" db="EMBL/GenBank/DDBJ databases">
        <authorList>
            <consortium name="DOE Joint Genome Institute"/>
            <person name="Kuo A."/>
            <person name="Miyauchi S."/>
            <person name="Kiss E."/>
            <person name="Drula E."/>
            <person name="Kohler A."/>
            <person name="Sanchez-Garcia M."/>
            <person name="Andreopoulos B."/>
            <person name="Barry K.W."/>
            <person name="Bonito G."/>
            <person name="Buee M."/>
            <person name="Carver A."/>
            <person name="Chen C."/>
            <person name="Cichocki N."/>
            <person name="Clum A."/>
            <person name="Culley D."/>
            <person name="Crous P.W."/>
            <person name="Fauchery L."/>
            <person name="Girlanda M."/>
            <person name="Hayes R."/>
            <person name="Keri Z."/>
            <person name="Labutti K."/>
            <person name="Lipzen A."/>
            <person name="Lombard V."/>
            <person name="Magnuson J."/>
            <person name="Maillard F."/>
            <person name="Morin E."/>
            <person name="Murat C."/>
            <person name="Nolan M."/>
            <person name="Ohm R."/>
            <person name="Pangilinan J."/>
            <person name="Pereira M."/>
            <person name="Perotto S."/>
            <person name="Peter M."/>
            <person name="Riley R."/>
            <person name="Sitrit Y."/>
            <person name="Stielow B."/>
            <person name="Szollosi G."/>
            <person name="Zifcakova L."/>
            <person name="Stursova M."/>
            <person name="Spatafora J.W."/>
            <person name="Tedersoo L."/>
            <person name="Vaario L.-M."/>
            <person name="Yamada A."/>
            <person name="Yan M."/>
            <person name="Wang P."/>
            <person name="Xu J."/>
            <person name="Bruns T."/>
            <person name="Baldrian P."/>
            <person name="Vilgalys R."/>
            <person name="Henrissat B."/>
            <person name="Grigoriev I.V."/>
            <person name="Hibbett D."/>
            <person name="Nagy L.G."/>
            <person name="Martin F.M."/>
        </authorList>
    </citation>
    <scope>NUCLEOTIDE SEQUENCE</scope>
    <source>
        <strain evidence="1">P2</strain>
    </source>
</reference>
<reference evidence="1" key="2">
    <citation type="journal article" date="2020" name="Nat. Commun.">
        <title>Large-scale genome sequencing of mycorrhizal fungi provides insights into the early evolution of symbiotic traits.</title>
        <authorList>
            <person name="Miyauchi S."/>
            <person name="Kiss E."/>
            <person name="Kuo A."/>
            <person name="Drula E."/>
            <person name="Kohler A."/>
            <person name="Sanchez-Garcia M."/>
            <person name="Morin E."/>
            <person name="Andreopoulos B."/>
            <person name="Barry K.W."/>
            <person name="Bonito G."/>
            <person name="Buee M."/>
            <person name="Carver A."/>
            <person name="Chen C."/>
            <person name="Cichocki N."/>
            <person name="Clum A."/>
            <person name="Culley D."/>
            <person name="Crous P.W."/>
            <person name="Fauchery L."/>
            <person name="Girlanda M."/>
            <person name="Hayes R.D."/>
            <person name="Keri Z."/>
            <person name="LaButti K."/>
            <person name="Lipzen A."/>
            <person name="Lombard V."/>
            <person name="Magnuson J."/>
            <person name="Maillard F."/>
            <person name="Murat C."/>
            <person name="Nolan M."/>
            <person name="Ohm R.A."/>
            <person name="Pangilinan J."/>
            <person name="Pereira M.F."/>
            <person name="Perotto S."/>
            <person name="Peter M."/>
            <person name="Pfister S."/>
            <person name="Riley R."/>
            <person name="Sitrit Y."/>
            <person name="Stielow J.B."/>
            <person name="Szollosi G."/>
            <person name="Zifcakova L."/>
            <person name="Stursova M."/>
            <person name="Spatafora J.W."/>
            <person name="Tedersoo L."/>
            <person name="Vaario L.M."/>
            <person name="Yamada A."/>
            <person name="Yan M."/>
            <person name="Wang P."/>
            <person name="Xu J."/>
            <person name="Bruns T."/>
            <person name="Baldrian P."/>
            <person name="Vilgalys R."/>
            <person name="Dunand C."/>
            <person name="Henrissat B."/>
            <person name="Grigoriev I.V."/>
            <person name="Hibbett D."/>
            <person name="Nagy L.G."/>
            <person name="Martin F.M."/>
        </authorList>
    </citation>
    <scope>NUCLEOTIDE SEQUENCE</scope>
    <source>
        <strain evidence="1">P2</strain>
    </source>
</reference>
<evidence type="ECO:0000313" key="1">
    <source>
        <dbReference type="EMBL" id="KAF9646093.1"/>
    </source>
</evidence>
<keyword evidence="2" id="KW-1185">Reference proteome</keyword>
<evidence type="ECO:0000313" key="2">
    <source>
        <dbReference type="Proteomes" id="UP000886501"/>
    </source>
</evidence>
<gene>
    <name evidence="1" type="ORF">BDM02DRAFT_317940</name>
</gene>
<protein>
    <submittedName>
        <fullName evidence="1">Uncharacterized protein</fullName>
    </submittedName>
</protein>
<comment type="caution">
    <text evidence="1">The sequence shown here is derived from an EMBL/GenBank/DDBJ whole genome shotgun (WGS) entry which is preliminary data.</text>
</comment>